<feature type="transmembrane region" description="Helical" evidence="1">
    <location>
        <begin position="41"/>
        <end position="60"/>
    </location>
</feature>
<sequence length="169" mass="18899">MVLILIFFHAFFFAVLFNDSLRGIEILMADNRIMMIFNQELVFFTVIVVAVEVHIGVGFLKNGIAGVFFITEHPANGCRRPATAFLGWHIAAVQLICNFAGTIAGKNFRKDKTDDSCLCFIHDQLSISSIVAVGRIGNLEGPILKPTLYRPFAVFRNRDRLTFGQSTQD</sequence>
<keyword evidence="1" id="KW-0472">Membrane</keyword>
<organism evidence="2">
    <name type="scientific">bioreactor metagenome</name>
    <dbReference type="NCBI Taxonomy" id="1076179"/>
    <lineage>
        <taxon>unclassified sequences</taxon>
        <taxon>metagenomes</taxon>
        <taxon>ecological metagenomes</taxon>
    </lineage>
</organism>
<gene>
    <name evidence="2" type="ORF">SDC9_73495</name>
</gene>
<evidence type="ECO:0000313" key="2">
    <source>
        <dbReference type="EMBL" id="MPM26990.1"/>
    </source>
</evidence>
<protein>
    <submittedName>
        <fullName evidence="2">Uncharacterized protein</fullName>
    </submittedName>
</protein>
<proteinExistence type="predicted"/>
<keyword evidence="1" id="KW-0812">Transmembrane</keyword>
<comment type="caution">
    <text evidence="2">The sequence shown here is derived from an EMBL/GenBank/DDBJ whole genome shotgun (WGS) entry which is preliminary data.</text>
</comment>
<keyword evidence="1" id="KW-1133">Transmembrane helix</keyword>
<dbReference type="EMBL" id="VSSQ01004879">
    <property type="protein sequence ID" value="MPM26990.1"/>
    <property type="molecule type" value="Genomic_DNA"/>
</dbReference>
<evidence type="ECO:0000256" key="1">
    <source>
        <dbReference type="SAM" id="Phobius"/>
    </source>
</evidence>
<reference evidence="2" key="1">
    <citation type="submission" date="2019-08" db="EMBL/GenBank/DDBJ databases">
        <authorList>
            <person name="Kucharzyk K."/>
            <person name="Murdoch R.W."/>
            <person name="Higgins S."/>
            <person name="Loffler F."/>
        </authorList>
    </citation>
    <scope>NUCLEOTIDE SEQUENCE</scope>
</reference>
<accession>A0A644YEX2</accession>
<dbReference type="AlphaFoldDB" id="A0A644YEX2"/>
<name>A0A644YEX2_9ZZZZ</name>